<evidence type="ECO:0000256" key="1">
    <source>
        <dbReference type="SAM" id="MobiDB-lite"/>
    </source>
</evidence>
<dbReference type="EMBL" id="GGEC01045705">
    <property type="protein sequence ID" value="MBX26189.1"/>
    <property type="molecule type" value="Transcribed_RNA"/>
</dbReference>
<evidence type="ECO:0000313" key="2">
    <source>
        <dbReference type="EMBL" id="MBX26189.1"/>
    </source>
</evidence>
<feature type="region of interest" description="Disordered" evidence="1">
    <location>
        <begin position="33"/>
        <end position="57"/>
    </location>
</feature>
<organism evidence="2">
    <name type="scientific">Rhizophora mucronata</name>
    <name type="common">Asiatic mangrove</name>
    <dbReference type="NCBI Taxonomy" id="61149"/>
    <lineage>
        <taxon>Eukaryota</taxon>
        <taxon>Viridiplantae</taxon>
        <taxon>Streptophyta</taxon>
        <taxon>Embryophyta</taxon>
        <taxon>Tracheophyta</taxon>
        <taxon>Spermatophyta</taxon>
        <taxon>Magnoliopsida</taxon>
        <taxon>eudicotyledons</taxon>
        <taxon>Gunneridae</taxon>
        <taxon>Pentapetalae</taxon>
        <taxon>rosids</taxon>
        <taxon>fabids</taxon>
        <taxon>Malpighiales</taxon>
        <taxon>Rhizophoraceae</taxon>
        <taxon>Rhizophora</taxon>
    </lineage>
</organism>
<proteinExistence type="predicted"/>
<name>A0A2P2M7M0_RHIMU</name>
<sequence length="57" mass="6229">MADKVELPAAVPFPERPSNVEIVLPLVSSFVATEPTCPDKRGKTKKKNGNKGEIQEH</sequence>
<protein>
    <submittedName>
        <fullName evidence="2">Uncharacterized protein</fullName>
    </submittedName>
</protein>
<reference evidence="2" key="1">
    <citation type="submission" date="2018-02" db="EMBL/GenBank/DDBJ databases">
        <title>Rhizophora mucronata_Transcriptome.</title>
        <authorList>
            <person name="Meera S.P."/>
            <person name="Sreeshan A."/>
            <person name="Augustine A."/>
        </authorList>
    </citation>
    <scope>NUCLEOTIDE SEQUENCE</scope>
    <source>
        <tissue evidence="2">Leaf</tissue>
    </source>
</reference>
<accession>A0A2P2M7M0</accession>
<dbReference type="AlphaFoldDB" id="A0A2P2M7M0"/>